<proteinExistence type="predicted"/>
<gene>
    <name evidence="2" type="ORF">HU200_001396</name>
</gene>
<sequence length="405" mass="45401">MSKDYLKSNKISHFVPSLRRFARRIKKGDTDLRRLSLVSSGDARSAAAVNSAICSAAVQGVKDIAVAVVGKTEYKFPLCLFSYGDSSSSSSSLDSLWLNNCKISVSLVFEGFSALRKLVLVAMRMSVTDTEVLVRSCRSLKSLYLIDMVDARVVKHPGLEELVWLWPHPYGALTIDAPALRSLEYCGAGEVLPASTRKSLPCLEHVSLQYVVYGDHHDRHAKNLRAIANRFPHVKSLHLQYQVPKFVVKPGTPAVFSKLRALTLSIDTEPSDDLFWMVMFVAAAPYLATLQTNVRYLSFLESLNGVPNGVEWDVSNFEHNSLNEVEMYNFKGRDNQIDFARLLLQRAPSMRRIAFSHTRRPDEAVYDQCIPPDWPKAQEFSPRDNRSVLSRLLEGVSSGARVVFM</sequence>
<keyword evidence="3" id="KW-1185">Reference proteome</keyword>
<dbReference type="Gene3D" id="3.80.10.10">
    <property type="entry name" value="Ribonuclease Inhibitor"/>
    <property type="match status" value="1"/>
</dbReference>
<dbReference type="PANTHER" id="PTHR35545">
    <property type="entry name" value="F-BOX DOMAIN-CONTAINING PROTEIN"/>
    <property type="match status" value="1"/>
</dbReference>
<dbReference type="AlphaFoldDB" id="A0A835KXM9"/>
<dbReference type="InterPro" id="IPR055357">
    <property type="entry name" value="LRR_At1g61320_AtMIF1"/>
</dbReference>
<dbReference type="InterPro" id="IPR032675">
    <property type="entry name" value="LRR_dom_sf"/>
</dbReference>
<comment type="caution">
    <text evidence="2">The sequence shown here is derived from an EMBL/GenBank/DDBJ whole genome shotgun (WGS) entry which is preliminary data.</text>
</comment>
<protein>
    <recommendedName>
        <fullName evidence="1">At1g61320/AtMIF1 LRR domain-containing protein</fullName>
    </recommendedName>
</protein>
<evidence type="ECO:0000313" key="3">
    <source>
        <dbReference type="Proteomes" id="UP000636709"/>
    </source>
</evidence>
<accession>A0A835KXM9</accession>
<feature type="domain" description="At1g61320/AtMIF1 LRR" evidence="1">
    <location>
        <begin position="42"/>
        <end position="361"/>
    </location>
</feature>
<dbReference type="PANTHER" id="PTHR35545:SF16">
    <property type="entry name" value="OS07G0554800 PROTEIN"/>
    <property type="match status" value="1"/>
</dbReference>
<evidence type="ECO:0000259" key="1">
    <source>
        <dbReference type="Pfam" id="PF23622"/>
    </source>
</evidence>
<name>A0A835KXM9_9POAL</name>
<dbReference type="Proteomes" id="UP000636709">
    <property type="component" value="Unassembled WGS sequence"/>
</dbReference>
<dbReference type="EMBL" id="JACEFO010000135">
    <property type="protein sequence ID" value="KAF8780566.1"/>
    <property type="molecule type" value="Genomic_DNA"/>
</dbReference>
<reference evidence="2" key="1">
    <citation type="submission" date="2020-07" db="EMBL/GenBank/DDBJ databases">
        <title>Genome sequence and genetic diversity analysis of an under-domesticated orphan crop, white fonio (Digitaria exilis).</title>
        <authorList>
            <person name="Bennetzen J.L."/>
            <person name="Chen S."/>
            <person name="Ma X."/>
            <person name="Wang X."/>
            <person name="Yssel A.E.J."/>
            <person name="Chaluvadi S.R."/>
            <person name="Johnson M."/>
            <person name="Gangashetty P."/>
            <person name="Hamidou F."/>
            <person name="Sanogo M.D."/>
            <person name="Zwaenepoel A."/>
            <person name="Wallace J."/>
            <person name="Van De Peer Y."/>
            <person name="Van Deynze A."/>
        </authorList>
    </citation>
    <scope>NUCLEOTIDE SEQUENCE</scope>
    <source>
        <tissue evidence="2">Leaves</tissue>
    </source>
</reference>
<organism evidence="2 3">
    <name type="scientific">Digitaria exilis</name>
    <dbReference type="NCBI Taxonomy" id="1010633"/>
    <lineage>
        <taxon>Eukaryota</taxon>
        <taxon>Viridiplantae</taxon>
        <taxon>Streptophyta</taxon>
        <taxon>Embryophyta</taxon>
        <taxon>Tracheophyta</taxon>
        <taxon>Spermatophyta</taxon>
        <taxon>Magnoliopsida</taxon>
        <taxon>Liliopsida</taxon>
        <taxon>Poales</taxon>
        <taxon>Poaceae</taxon>
        <taxon>PACMAD clade</taxon>
        <taxon>Panicoideae</taxon>
        <taxon>Panicodae</taxon>
        <taxon>Paniceae</taxon>
        <taxon>Anthephorinae</taxon>
        <taxon>Digitaria</taxon>
    </lineage>
</organism>
<dbReference type="SUPFAM" id="SSF52047">
    <property type="entry name" value="RNI-like"/>
    <property type="match status" value="1"/>
</dbReference>
<evidence type="ECO:0000313" key="2">
    <source>
        <dbReference type="EMBL" id="KAF8780566.1"/>
    </source>
</evidence>
<dbReference type="Pfam" id="PF23622">
    <property type="entry name" value="LRR_At1g61320_AtMIF1"/>
    <property type="match status" value="1"/>
</dbReference>
<dbReference type="OrthoDB" id="617321at2759"/>